<feature type="compositionally biased region" description="Basic and acidic residues" evidence="1">
    <location>
        <begin position="1"/>
        <end position="13"/>
    </location>
</feature>
<feature type="transmembrane region" description="Helical" evidence="2">
    <location>
        <begin position="98"/>
        <end position="118"/>
    </location>
</feature>
<feature type="region of interest" description="Disordered" evidence="1">
    <location>
        <begin position="1"/>
        <end position="23"/>
    </location>
</feature>
<dbReference type="EMBL" id="AFAR01000021">
    <property type="protein sequence ID" value="EGF29529.1"/>
    <property type="molecule type" value="Genomic_DNA"/>
</dbReference>
<protein>
    <submittedName>
        <fullName evidence="3">Uncharacterized protein</fullName>
    </submittedName>
</protein>
<organism evidence="3 4">
    <name type="scientific">Rhodopirellula baltica WH47</name>
    <dbReference type="NCBI Taxonomy" id="991778"/>
    <lineage>
        <taxon>Bacteria</taxon>
        <taxon>Pseudomonadati</taxon>
        <taxon>Planctomycetota</taxon>
        <taxon>Planctomycetia</taxon>
        <taxon>Pirellulales</taxon>
        <taxon>Pirellulaceae</taxon>
        <taxon>Rhodopirellula</taxon>
    </lineage>
</organism>
<evidence type="ECO:0000256" key="2">
    <source>
        <dbReference type="SAM" id="Phobius"/>
    </source>
</evidence>
<keyword evidence="2" id="KW-0472">Membrane</keyword>
<evidence type="ECO:0000313" key="4">
    <source>
        <dbReference type="Proteomes" id="UP000006222"/>
    </source>
</evidence>
<comment type="caution">
    <text evidence="3">The sequence shown here is derived from an EMBL/GenBank/DDBJ whole genome shotgun (WGS) entry which is preliminary data.</text>
</comment>
<dbReference type="Proteomes" id="UP000006222">
    <property type="component" value="Unassembled WGS sequence"/>
</dbReference>
<accession>F2ALD1</accession>
<dbReference type="PATRIC" id="fig|991778.3.peg.488"/>
<name>F2ALD1_RHOBT</name>
<dbReference type="AlphaFoldDB" id="F2ALD1"/>
<keyword evidence="2" id="KW-1133">Transmembrane helix</keyword>
<proteinExistence type="predicted"/>
<reference evidence="3 4" key="1">
    <citation type="journal article" date="2013" name="Mar. Genomics">
        <title>Expression of sulfatases in Rhodopirellula baltica and the diversity of sulfatases in the genus Rhodopirellula.</title>
        <authorList>
            <person name="Wegner C.E."/>
            <person name="Richter-Heitmann T."/>
            <person name="Klindworth A."/>
            <person name="Klockow C."/>
            <person name="Richter M."/>
            <person name="Achstetter T."/>
            <person name="Glockner F.O."/>
            <person name="Harder J."/>
        </authorList>
    </citation>
    <scope>NUCLEOTIDE SEQUENCE [LARGE SCALE GENOMIC DNA]</scope>
    <source>
        <strain evidence="3 4">WH47</strain>
    </source>
</reference>
<feature type="transmembrane region" description="Helical" evidence="2">
    <location>
        <begin position="71"/>
        <end position="92"/>
    </location>
</feature>
<evidence type="ECO:0000313" key="3">
    <source>
        <dbReference type="EMBL" id="EGF29529.1"/>
    </source>
</evidence>
<keyword evidence="2" id="KW-0812">Transmembrane</keyword>
<evidence type="ECO:0000256" key="1">
    <source>
        <dbReference type="SAM" id="MobiDB-lite"/>
    </source>
</evidence>
<gene>
    <name evidence="3" type="ORF">RBWH47_00576</name>
</gene>
<sequence length="152" mass="17131">MRPKLSSESEPLHTESNPYRSPETIPIASAESRSTTCPVCDHPISRLRLVFPRCKCDVCGRRLRLKNSWRASSLSTLTAIACFASMLYFRAIPPSKPILFGLHAFVFLCLGTIWFHLFGTPALSTWKGAASRTVLERERRQFQDELTSVDAD</sequence>